<feature type="domain" description="EngC GTPase" evidence="12">
    <location>
        <begin position="108"/>
        <end position="256"/>
    </location>
</feature>
<evidence type="ECO:0000256" key="7">
    <source>
        <dbReference type="ARBA" id="ARBA00022833"/>
    </source>
</evidence>
<comment type="function">
    <text evidence="10">One of several proteins that assist in the late maturation steps of the functional core of the 30S ribosomal subunit. Helps release RbfA from mature subunits. May play a role in the assembly of ribosomal proteins into the subunit. Circularly permuted GTPase that catalyzes slow GTP hydrolysis, GTPase activity is stimulated by the 30S ribosomal subunit.</text>
</comment>
<keyword evidence="1 10" id="KW-0963">Cytoplasm</keyword>
<keyword evidence="5 10" id="KW-0547">Nucleotide-binding</keyword>
<accession>A0ABQ1GW29</accession>
<evidence type="ECO:0000256" key="10">
    <source>
        <dbReference type="HAMAP-Rule" id="MF_01820"/>
    </source>
</evidence>
<evidence type="ECO:0000259" key="13">
    <source>
        <dbReference type="PROSITE" id="PS51721"/>
    </source>
</evidence>
<evidence type="ECO:0000256" key="1">
    <source>
        <dbReference type="ARBA" id="ARBA00022490"/>
    </source>
</evidence>
<dbReference type="PROSITE" id="PS50936">
    <property type="entry name" value="ENGC_GTPASE"/>
    <property type="match status" value="1"/>
</dbReference>
<comment type="cofactor">
    <cofactor evidence="10">
        <name>Zn(2+)</name>
        <dbReference type="ChEBI" id="CHEBI:29105"/>
    </cofactor>
    <text evidence="10">Binds 1 zinc ion per subunit.</text>
</comment>
<evidence type="ECO:0000256" key="6">
    <source>
        <dbReference type="ARBA" id="ARBA00022801"/>
    </source>
</evidence>
<evidence type="ECO:0000256" key="3">
    <source>
        <dbReference type="ARBA" id="ARBA00022723"/>
    </source>
</evidence>
<name>A0ABQ1GW29_9GAMM</name>
<feature type="region of interest" description="Disordered" evidence="11">
    <location>
        <begin position="328"/>
        <end position="353"/>
    </location>
</feature>
<comment type="similarity">
    <text evidence="10">Belongs to the TRAFAC class YlqF/YawG GTPase family. RsgA subfamily.</text>
</comment>
<feature type="binding site" evidence="10">
    <location>
        <begin position="147"/>
        <end position="150"/>
    </location>
    <ligand>
        <name>GTP</name>
        <dbReference type="ChEBI" id="CHEBI:37565"/>
    </ligand>
</feature>
<organism evidence="14 15">
    <name type="scientific">Dyella nitratireducens</name>
    <dbReference type="NCBI Taxonomy" id="1849580"/>
    <lineage>
        <taxon>Bacteria</taxon>
        <taxon>Pseudomonadati</taxon>
        <taxon>Pseudomonadota</taxon>
        <taxon>Gammaproteobacteria</taxon>
        <taxon>Lysobacterales</taxon>
        <taxon>Rhodanobacteraceae</taxon>
        <taxon>Dyella</taxon>
    </lineage>
</organism>
<comment type="subunit">
    <text evidence="10">Monomer. Associates with 30S ribosomal subunit, binds 16S rRNA.</text>
</comment>
<evidence type="ECO:0000256" key="4">
    <source>
        <dbReference type="ARBA" id="ARBA00022730"/>
    </source>
</evidence>
<comment type="subcellular location">
    <subcellularLocation>
        <location evidence="10">Cytoplasm</location>
    </subcellularLocation>
</comment>
<comment type="caution">
    <text evidence="14">The sequence shown here is derived from an EMBL/GenBank/DDBJ whole genome shotgun (WGS) entry which is preliminary data.</text>
</comment>
<gene>
    <name evidence="10 14" type="primary">rsgA</name>
    <name evidence="14" type="ORF">GCM10010981_44970</name>
</gene>
<feature type="domain" description="CP-type G" evidence="13">
    <location>
        <begin position="99"/>
        <end position="258"/>
    </location>
</feature>
<evidence type="ECO:0000259" key="12">
    <source>
        <dbReference type="PROSITE" id="PS50936"/>
    </source>
</evidence>
<keyword evidence="7 10" id="KW-0862">Zinc</keyword>
<dbReference type="EMBL" id="BMJA01000006">
    <property type="protein sequence ID" value="GGA50604.1"/>
    <property type="molecule type" value="Genomic_DNA"/>
</dbReference>
<keyword evidence="4 10" id="KW-0699">rRNA-binding</keyword>
<keyword evidence="3 10" id="KW-0479">Metal-binding</keyword>
<dbReference type="Pfam" id="PF03193">
    <property type="entry name" value="RsgA_GTPase"/>
    <property type="match status" value="1"/>
</dbReference>
<dbReference type="Gene3D" id="1.10.40.50">
    <property type="entry name" value="Probable gtpase engc, domain 3"/>
    <property type="match status" value="1"/>
</dbReference>
<dbReference type="Proteomes" id="UP000620046">
    <property type="component" value="Unassembled WGS sequence"/>
</dbReference>
<keyword evidence="15" id="KW-1185">Reference proteome</keyword>
<dbReference type="HAMAP" id="MF_01820">
    <property type="entry name" value="GTPase_RsgA"/>
    <property type="match status" value="1"/>
</dbReference>
<protein>
    <recommendedName>
        <fullName evidence="10">Small ribosomal subunit biogenesis GTPase RsgA</fullName>
        <ecNumber evidence="10">3.6.1.-</ecNumber>
    </recommendedName>
</protein>
<dbReference type="PANTHER" id="PTHR32120">
    <property type="entry name" value="SMALL RIBOSOMAL SUBUNIT BIOGENESIS GTPASE RSGA"/>
    <property type="match status" value="1"/>
</dbReference>
<keyword evidence="9 10" id="KW-0342">GTP-binding</keyword>
<dbReference type="InterPro" id="IPR010914">
    <property type="entry name" value="RsgA_GTPase_dom"/>
</dbReference>
<feature type="binding site" evidence="10">
    <location>
        <position position="284"/>
    </location>
    <ligand>
        <name>Zn(2+)</name>
        <dbReference type="ChEBI" id="CHEBI:29105"/>
    </ligand>
</feature>
<dbReference type="InterPro" id="IPR030378">
    <property type="entry name" value="G_CP_dom"/>
</dbReference>
<evidence type="ECO:0000256" key="8">
    <source>
        <dbReference type="ARBA" id="ARBA00022884"/>
    </source>
</evidence>
<sequence length="353" mass="38713">MTDAQTIQRLRHIGWRDQDLPGEGRRLARVVAQHRAGYELHDGGQVFSAQPAGHFLKRGLDPAERPAVGDFVEIEPGKPPHIQIVQPRRTVLSRAAAGERYERQVIATNIDYVLVLTGLDGDFNPARIERYLSLVEGSGAQPVVVLSKPDLNEGVENRIAELKMRLPEGTPIHAINGKDPASASVLAVYLKPGDSAVLVGSSGAGKSTLTNTLLGSQHMAIGDVRGHDSRGRHTTTYRALLQLPSGGCLIDTPGMRELKLTGEENLDLFADIDALAENCRFADCGHGSEPGCAIQEALHDGELTPERWRNYLKLRDEREEQANLLESRLRRQRGGRPTVKPHGPRGSRDREGW</sequence>
<dbReference type="Gene3D" id="3.40.50.300">
    <property type="entry name" value="P-loop containing nucleotide triphosphate hydrolases"/>
    <property type="match status" value="1"/>
</dbReference>
<evidence type="ECO:0000256" key="11">
    <source>
        <dbReference type="SAM" id="MobiDB-lite"/>
    </source>
</evidence>
<dbReference type="SUPFAM" id="SSF52540">
    <property type="entry name" value="P-loop containing nucleoside triphosphate hydrolases"/>
    <property type="match status" value="1"/>
</dbReference>
<keyword evidence="6 10" id="KW-0378">Hydrolase</keyword>
<evidence type="ECO:0000313" key="15">
    <source>
        <dbReference type="Proteomes" id="UP000620046"/>
    </source>
</evidence>
<dbReference type="EC" id="3.6.1.-" evidence="10"/>
<keyword evidence="8 10" id="KW-0694">RNA-binding</keyword>
<evidence type="ECO:0000256" key="2">
    <source>
        <dbReference type="ARBA" id="ARBA00022517"/>
    </source>
</evidence>
<dbReference type="PROSITE" id="PS51721">
    <property type="entry name" value="G_CP"/>
    <property type="match status" value="1"/>
</dbReference>
<dbReference type="PANTHER" id="PTHR32120:SF10">
    <property type="entry name" value="SMALL RIBOSOMAL SUBUNIT BIOGENESIS GTPASE RSGA"/>
    <property type="match status" value="1"/>
</dbReference>
<proteinExistence type="inferred from homology"/>
<evidence type="ECO:0000313" key="14">
    <source>
        <dbReference type="EMBL" id="GGA50604.1"/>
    </source>
</evidence>
<feature type="binding site" evidence="10">
    <location>
        <position position="292"/>
    </location>
    <ligand>
        <name>Zn(2+)</name>
        <dbReference type="ChEBI" id="CHEBI:29105"/>
    </ligand>
</feature>
<evidence type="ECO:0000256" key="9">
    <source>
        <dbReference type="ARBA" id="ARBA00023134"/>
    </source>
</evidence>
<reference evidence="15" key="1">
    <citation type="journal article" date="2019" name="Int. J. Syst. Evol. Microbiol.">
        <title>The Global Catalogue of Microorganisms (GCM) 10K type strain sequencing project: providing services to taxonomists for standard genome sequencing and annotation.</title>
        <authorList>
            <consortium name="The Broad Institute Genomics Platform"/>
            <consortium name="The Broad Institute Genome Sequencing Center for Infectious Disease"/>
            <person name="Wu L."/>
            <person name="Ma J."/>
        </authorList>
    </citation>
    <scope>NUCLEOTIDE SEQUENCE [LARGE SCALE GENOMIC DNA]</scope>
    <source>
        <strain evidence="15">CGMCC 1.15439</strain>
    </source>
</reference>
<dbReference type="CDD" id="cd01854">
    <property type="entry name" value="YjeQ_EngC"/>
    <property type="match status" value="1"/>
</dbReference>
<feature type="binding site" evidence="10">
    <location>
        <position position="279"/>
    </location>
    <ligand>
        <name>Zn(2+)</name>
        <dbReference type="ChEBI" id="CHEBI:29105"/>
    </ligand>
</feature>
<keyword evidence="2 10" id="KW-0690">Ribosome biogenesis</keyword>
<dbReference type="NCBIfam" id="TIGR00157">
    <property type="entry name" value="ribosome small subunit-dependent GTPase A"/>
    <property type="match status" value="1"/>
</dbReference>
<feature type="binding site" evidence="10">
    <location>
        <begin position="200"/>
        <end position="208"/>
    </location>
    <ligand>
        <name>GTP</name>
        <dbReference type="ChEBI" id="CHEBI:37565"/>
    </ligand>
</feature>
<dbReference type="InterPro" id="IPR027417">
    <property type="entry name" value="P-loop_NTPase"/>
</dbReference>
<feature type="binding site" evidence="10">
    <location>
        <position position="286"/>
    </location>
    <ligand>
        <name>Zn(2+)</name>
        <dbReference type="ChEBI" id="CHEBI:29105"/>
    </ligand>
</feature>
<dbReference type="RefSeq" id="WP_188798026.1">
    <property type="nucleotide sequence ID" value="NZ_BMJA01000006.1"/>
</dbReference>
<dbReference type="InterPro" id="IPR004881">
    <property type="entry name" value="Ribosome_biogen_GTPase_RsgA"/>
</dbReference>
<evidence type="ECO:0000256" key="5">
    <source>
        <dbReference type="ARBA" id="ARBA00022741"/>
    </source>
</evidence>